<reference evidence="2 3" key="1">
    <citation type="submission" date="2021-06" db="EMBL/GenBank/DDBJ databases">
        <title>Genome sequence of Babesia caballi.</title>
        <authorList>
            <person name="Yamagishi J."/>
            <person name="Kidaka T."/>
            <person name="Ochi A."/>
        </authorList>
    </citation>
    <scope>NUCLEOTIDE SEQUENCE [LARGE SCALE GENOMIC DNA]</scope>
    <source>
        <strain evidence="2">USDA-D6B2</strain>
    </source>
</reference>
<evidence type="ECO:0000313" key="3">
    <source>
        <dbReference type="Proteomes" id="UP001497744"/>
    </source>
</evidence>
<feature type="transmembrane region" description="Helical" evidence="1">
    <location>
        <begin position="112"/>
        <end position="132"/>
    </location>
</feature>
<dbReference type="AlphaFoldDB" id="A0AAV4LXV8"/>
<dbReference type="EMBL" id="BPLF01000004">
    <property type="protein sequence ID" value="GIX65008.1"/>
    <property type="molecule type" value="Genomic_DNA"/>
</dbReference>
<accession>A0AAV4LXV8</accession>
<dbReference type="RefSeq" id="XP_067717077.1">
    <property type="nucleotide sequence ID" value="XM_067860976.1"/>
</dbReference>
<comment type="caution">
    <text evidence="2">The sequence shown here is derived from an EMBL/GenBank/DDBJ whole genome shotgun (WGS) entry which is preliminary data.</text>
</comment>
<organism evidence="2 3">
    <name type="scientific">Babesia caballi</name>
    <dbReference type="NCBI Taxonomy" id="5871"/>
    <lineage>
        <taxon>Eukaryota</taxon>
        <taxon>Sar</taxon>
        <taxon>Alveolata</taxon>
        <taxon>Apicomplexa</taxon>
        <taxon>Aconoidasida</taxon>
        <taxon>Piroplasmida</taxon>
        <taxon>Babesiidae</taxon>
        <taxon>Babesia</taxon>
    </lineage>
</organism>
<keyword evidence="3" id="KW-1185">Reference proteome</keyword>
<gene>
    <name evidence="2" type="ORF">BcabD6B2_44430</name>
</gene>
<keyword evidence="1" id="KW-0812">Transmembrane</keyword>
<evidence type="ECO:0000313" key="2">
    <source>
        <dbReference type="EMBL" id="GIX65008.1"/>
    </source>
</evidence>
<dbReference type="GeneID" id="94196489"/>
<name>A0AAV4LXV8_BABCB</name>
<sequence length="341" mass="36693">MGKSLTDPPTNLKEAVDWLALVGGGFGGSGTGKHSELETALKQLDGFDHTFTSNVFSVSLSGLIYALAKGLGYGFLGYQGSTSFGSNGIANSYYQSTYKDASWDGANNDHSIARIFLASSTAVFLALSFVYYQCKMQYGGWGTERLQGGIHSGLGPFMSSMGFQPSRELKNIGGDKIANLLDSEGSNHFEELKKAYKPNSHAYLYSYSDFLKDLERIGPTDGAWKHPLTNCYLLARLYCKHLKAQQDDGTLVTVQRMLQKLLESCGLSYGELKNEINRFMKEISTSPSHETLTAASQDSPSPAAPVAATLTTFGLGGGTAAAYLFNLGGTKTLVNGILRIG</sequence>
<dbReference type="Proteomes" id="UP001497744">
    <property type="component" value="Unassembled WGS sequence"/>
</dbReference>
<keyword evidence="1" id="KW-1133">Transmembrane helix</keyword>
<evidence type="ECO:0000256" key="1">
    <source>
        <dbReference type="SAM" id="Phobius"/>
    </source>
</evidence>
<keyword evidence="1" id="KW-0472">Membrane</keyword>
<protein>
    <submittedName>
        <fullName evidence="2">Uncharacterized protein</fullName>
    </submittedName>
</protein>
<proteinExistence type="predicted"/>